<feature type="region of interest" description="Disordered" evidence="13">
    <location>
        <begin position="1"/>
        <end position="25"/>
    </location>
</feature>
<reference evidence="16" key="1">
    <citation type="journal article" date="2019" name="Int. J. Syst. Evol. Microbiol.">
        <title>The Global Catalogue of Microorganisms (GCM) 10K type strain sequencing project: providing services to taxonomists for standard genome sequencing and annotation.</title>
        <authorList>
            <consortium name="The Broad Institute Genomics Platform"/>
            <consortium name="The Broad Institute Genome Sequencing Center for Infectious Disease"/>
            <person name="Wu L."/>
            <person name="Ma J."/>
        </authorList>
    </citation>
    <scope>NUCLEOTIDE SEQUENCE [LARGE SCALE GENOMIC DNA]</scope>
    <source>
        <strain evidence="16">CGMCC 1.16455</strain>
    </source>
</reference>
<protein>
    <recommendedName>
        <fullName evidence="11">8-oxo-dGTP diphosphatase</fullName>
        <ecNumber evidence="11">3.6.1.55</ecNumber>
    </recommendedName>
</protein>
<evidence type="ECO:0000256" key="1">
    <source>
        <dbReference type="ARBA" id="ARBA00001946"/>
    </source>
</evidence>
<accession>A0ABW0FL91</accession>
<evidence type="ECO:0000256" key="12">
    <source>
        <dbReference type="RuleBase" id="RU003476"/>
    </source>
</evidence>
<dbReference type="SUPFAM" id="SSF55811">
    <property type="entry name" value="Nudix"/>
    <property type="match status" value="1"/>
</dbReference>
<dbReference type="PROSITE" id="PS51462">
    <property type="entry name" value="NUDIX"/>
    <property type="match status" value="1"/>
</dbReference>
<dbReference type="PANTHER" id="PTHR47707:SF1">
    <property type="entry name" value="NUDIX HYDROLASE FAMILY PROTEIN"/>
    <property type="match status" value="1"/>
</dbReference>
<evidence type="ECO:0000256" key="9">
    <source>
        <dbReference type="ARBA" id="ARBA00023204"/>
    </source>
</evidence>
<name>A0ABW0FL91_9MICO</name>
<dbReference type="InterPro" id="IPR000086">
    <property type="entry name" value="NUDIX_hydrolase_dom"/>
</dbReference>
<keyword evidence="7 12" id="KW-0378">Hydrolase</keyword>
<dbReference type="PANTHER" id="PTHR47707">
    <property type="entry name" value="8-OXO-DGTP DIPHOSPHATASE"/>
    <property type="match status" value="1"/>
</dbReference>
<gene>
    <name evidence="15" type="ORF">ACFPK8_18800</name>
</gene>
<evidence type="ECO:0000313" key="16">
    <source>
        <dbReference type="Proteomes" id="UP001595937"/>
    </source>
</evidence>
<evidence type="ECO:0000313" key="15">
    <source>
        <dbReference type="EMBL" id="MFC5299568.1"/>
    </source>
</evidence>
<proteinExistence type="inferred from homology"/>
<keyword evidence="16" id="KW-1185">Reference proteome</keyword>
<dbReference type="Gene3D" id="3.90.79.10">
    <property type="entry name" value="Nucleoside Triphosphate Pyrophosphohydrolase"/>
    <property type="match status" value="1"/>
</dbReference>
<keyword evidence="5" id="KW-0479">Metal-binding</keyword>
<feature type="domain" description="Nudix hydrolase" evidence="14">
    <location>
        <begin position="101"/>
        <end position="227"/>
    </location>
</feature>
<organism evidence="15 16">
    <name type="scientific">Brachybacterium tyrofermentans</name>
    <dbReference type="NCBI Taxonomy" id="47848"/>
    <lineage>
        <taxon>Bacteria</taxon>
        <taxon>Bacillati</taxon>
        <taxon>Actinomycetota</taxon>
        <taxon>Actinomycetes</taxon>
        <taxon>Micrococcales</taxon>
        <taxon>Dermabacteraceae</taxon>
        <taxon>Brachybacterium</taxon>
    </lineage>
</organism>
<dbReference type="Pfam" id="PF00293">
    <property type="entry name" value="NUDIX"/>
    <property type="match status" value="1"/>
</dbReference>
<dbReference type="CDD" id="cd03425">
    <property type="entry name" value="NUDIX_MutT_NudA_like"/>
    <property type="match status" value="1"/>
</dbReference>
<dbReference type="EC" id="3.6.1.55" evidence="11"/>
<keyword evidence="9" id="KW-0234">DNA repair</keyword>
<keyword evidence="6" id="KW-0227">DNA damage</keyword>
<dbReference type="EMBL" id="JBHSLN010000089">
    <property type="protein sequence ID" value="MFC5299568.1"/>
    <property type="molecule type" value="Genomic_DNA"/>
</dbReference>
<evidence type="ECO:0000256" key="5">
    <source>
        <dbReference type="ARBA" id="ARBA00022723"/>
    </source>
</evidence>
<dbReference type="RefSeq" id="WP_343926216.1">
    <property type="nucleotide sequence ID" value="NZ_BAAAIR010000050.1"/>
</dbReference>
<evidence type="ECO:0000256" key="2">
    <source>
        <dbReference type="ARBA" id="ARBA00005582"/>
    </source>
</evidence>
<feature type="compositionally biased region" description="Basic and acidic residues" evidence="13">
    <location>
        <begin position="14"/>
        <end position="23"/>
    </location>
</feature>
<evidence type="ECO:0000256" key="13">
    <source>
        <dbReference type="SAM" id="MobiDB-lite"/>
    </source>
</evidence>
<comment type="caution">
    <text evidence="15">The sequence shown here is derived from an EMBL/GenBank/DDBJ whole genome shotgun (WGS) entry which is preliminary data.</text>
</comment>
<keyword evidence="8" id="KW-0460">Magnesium</keyword>
<dbReference type="InterPro" id="IPR047127">
    <property type="entry name" value="MutT-like"/>
</dbReference>
<dbReference type="PRINTS" id="PR00502">
    <property type="entry name" value="NUDIXFAMILY"/>
</dbReference>
<comment type="catalytic activity">
    <reaction evidence="10">
        <text>8-oxo-dGTP + H2O = 8-oxo-dGMP + diphosphate + H(+)</text>
        <dbReference type="Rhea" id="RHEA:31575"/>
        <dbReference type="ChEBI" id="CHEBI:15377"/>
        <dbReference type="ChEBI" id="CHEBI:15378"/>
        <dbReference type="ChEBI" id="CHEBI:33019"/>
        <dbReference type="ChEBI" id="CHEBI:63224"/>
        <dbReference type="ChEBI" id="CHEBI:77896"/>
        <dbReference type="EC" id="3.6.1.55"/>
    </reaction>
</comment>
<dbReference type="InterPro" id="IPR020084">
    <property type="entry name" value="NUDIX_hydrolase_CS"/>
</dbReference>
<evidence type="ECO:0000256" key="6">
    <source>
        <dbReference type="ARBA" id="ARBA00022763"/>
    </source>
</evidence>
<evidence type="ECO:0000256" key="8">
    <source>
        <dbReference type="ARBA" id="ARBA00022842"/>
    </source>
</evidence>
<dbReference type="PROSITE" id="PS00893">
    <property type="entry name" value="NUDIX_BOX"/>
    <property type="match status" value="1"/>
</dbReference>
<evidence type="ECO:0000259" key="14">
    <source>
        <dbReference type="PROSITE" id="PS51462"/>
    </source>
</evidence>
<evidence type="ECO:0000256" key="11">
    <source>
        <dbReference type="ARBA" id="ARBA00038905"/>
    </source>
</evidence>
<evidence type="ECO:0000256" key="7">
    <source>
        <dbReference type="ARBA" id="ARBA00022801"/>
    </source>
</evidence>
<comment type="cofactor">
    <cofactor evidence="1">
        <name>Mg(2+)</name>
        <dbReference type="ChEBI" id="CHEBI:18420"/>
    </cofactor>
</comment>
<evidence type="ECO:0000256" key="3">
    <source>
        <dbReference type="ARBA" id="ARBA00022457"/>
    </source>
</evidence>
<evidence type="ECO:0000256" key="10">
    <source>
        <dbReference type="ARBA" id="ARBA00035861"/>
    </source>
</evidence>
<dbReference type="Proteomes" id="UP001595937">
    <property type="component" value="Unassembled WGS sequence"/>
</dbReference>
<dbReference type="InterPro" id="IPR015797">
    <property type="entry name" value="NUDIX_hydrolase-like_dom_sf"/>
</dbReference>
<keyword evidence="4" id="KW-0235">DNA replication</keyword>
<dbReference type="InterPro" id="IPR020476">
    <property type="entry name" value="Nudix_hydrolase"/>
</dbReference>
<comment type="similarity">
    <text evidence="2 12">Belongs to the Nudix hydrolase family.</text>
</comment>
<dbReference type="GO" id="GO:0016787">
    <property type="term" value="F:hydrolase activity"/>
    <property type="evidence" value="ECO:0007669"/>
    <property type="project" value="UniProtKB-KW"/>
</dbReference>
<evidence type="ECO:0000256" key="4">
    <source>
        <dbReference type="ARBA" id="ARBA00022705"/>
    </source>
</evidence>
<sequence>MILEPSDDAPPADSPEHRWERGTCPRCGGGQVRHRVIGMPVAGAMESSPSWVVWAGCTGFDPDRECHDCEHSWWAADVGFAEEPEAWTDGLTGEEEPEDPAPLRVVGAVIVRGDRILAARRRPGKSAAGRWEFPGGKIEPGESPQQALLRELREELGVEATVGWLIGRGEADAGDRDLHLDCYWVRLDDEGPLASTDHDQLEWVPREELARRDWADADVPVLARILDGAEPRFGRG</sequence>
<dbReference type="GeneID" id="303299088"/>
<keyword evidence="3" id="KW-0515">Mutator protein</keyword>